<evidence type="ECO:0000313" key="2">
    <source>
        <dbReference type="EMBL" id="KAJ1089657.1"/>
    </source>
</evidence>
<keyword evidence="3" id="KW-1185">Reference proteome</keyword>
<accession>A0AAV7LGY3</accession>
<gene>
    <name evidence="2" type="ORF">NDU88_002806</name>
</gene>
<dbReference type="PANTHER" id="PTHR19446">
    <property type="entry name" value="REVERSE TRANSCRIPTASES"/>
    <property type="match status" value="1"/>
</dbReference>
<reference evidence="2" key="1">
    <citation type="journal article" date="2022" name="bioRxiv">
        <title>Sequencing and chromosome-scale assembly of the giantPleurodeles waltlgenome.</title>
        <authorList>
            <person name="Brown T."/>
            <person name="Elewa A."/>
            <person name="Iarovenko S."/>
            <person name="Subramanian E."/>
            <person name="Araus A.J."/>
            <person name="Petzold A."/>
            <person name="Susuki M."/>
            <person name="Suzuki K.-i.T."/>
            <person name="Hayashi T."/>
            <person name="Toyoda A."/>
            <person name="Oliveira C."/>
            <person name="Osipova E."/>
            <person name="Leigh N.D."/>
            <person name="Simon A."/>
            <person name="Yun M.H."/>
        </authorList>
    </citation>
    <scope>NUCLEOTIDE SEQUENCE</scope>
    <source>
        <strain evidence="2">20211129_DDA</strain>
        <tissue evidence="2">Liver</tissue>
    </source>
</reference>
<evidence type="ECO:0000259" key="1">
    <source>
        <dbReference type="Pfam" id="PF00078"/>
    </source>
</evidence>
<dbReference type="Pfam" id="PF00078">
    <property type="entry name" value="RVT_1"/>
    <property type="match status" value="1"/>
</dbReference>
<feature type="non-terminal residue" evidence="2">
    <location>
        <position position="105"/>
    </location>
</feature>
<organism evidence="2 3">
    <name type="scientific">Pleurodeles waltl</name>
    <name type="common">Iberian ribbed newt</name>
    <dbReference type="NCBI Taxonomy" id="8319"/>
    <lineage>
        <taxon>Eukaryota</taxon>
        <taxon>Metazoa</taxon>
        <taxon>Chordata</taxon>
        <taxon>Craniata</taxon>
        <taxon>Vertebrata</taxon>
        <taxon>Euteleostomi</taxon>
        <taxon>Amphibia</taxon>
        <taxon>Batrachia</taxon>
        <taxon>Caudata</taxon>
        <taxon>Salamandroidea</taxon>
        <taxon>Salamandridae</taxon>
        <taxon>Pleurodelinae</taxon>
        <taxon>Pleurodeles</taxon>
    </lineage>
</organism>
<proteinExistence type="predicted"/>
<name>A0AAV7LGY3_PLEWA</name>
<dbReference type="AlphaFoldDB" id="A0AAV7LGY3"/>
<protein>
    <recommendedName>
        <fullName evidence="1">Reverse transcriptase domain-containing protein</fullName>
    </recommendedName>
</protein>
<comment type="caution">
    <text evidence="2">The sequence shown here is derived from an EMBL/GenBank/DDBJ whole genome shotgun (WGS) entry which is preliminary data.</text>
</comment>
<dbReference type="EMBL" id="JANPWB010000015">
    <property type="protein sequence ID" value="KAJ1089657.1"/>
    <property type="molecule type" value="Genomic_DNA"/>
</dbReference>
<feature type="non-terminal residue" evidence="2">
    <location>
        <position position="1"/>
    </location>
</feature>
<dbReference type="Proteomes" id="UP001066276">
    <property type="component" value="Chromosome 11"/>
</dbReference>
<sequence>DAKLYTKILARRLEGVLPCRVQSDQSGFIKGRQTHDNLRRVIHRIEKVAKKQVPAMPLALDAEKAFDRVEWSFLVATLRHFRVGEQFIAMVMSNYSSPRSRICVN</sequence>
<evidence type="ECO:0000313" key="3">
    <source>
        <dbReference type="Proteomes" id="UP001066276"/>
    </source>
</evidence>
<dbReference type="InterPro" id="IPR000477">
    <property type="entry name" value="RT_dom"/>
</dbReference>
<feature type="domain" description="Reverse transcriptase" evidence="1">
    <location>
        <begin position="1"/>
        <end position="91"/>
    </location>
</feature>